<dbReference type="Pfam" id="PF09837">
    <property type="entry name" value="DUF2064"/>
    <property type="match status" value="1"/>
</dbReference>
<gene>
    <name evidence="1" type="ORF">CBP31_01410</name>
</gene>
<dbReference type="Gene3D" id="3.90.550.10">
    <property type="entry name" value="Spore Coat Polysaccharide Biosynthesis Protein SpsA, Chain A"/>
    <property type="match status" value="1"/>
</dbReference>
<evidence type="ECO:0000313" key="1">
    <source>
        <dbReference type="EMBL" id="ART81456.1"/>
    </source>
</evidence>
<reference evidence="1 2" key="1">
    <citation type="journal article" date="2014" name="Int. J. Syst. Evol. Microbiol.">
        <title>Oceanisphaera profunda sp. nov., a marine bacterium isolated from deep-sea sediment, and emended description of the genus Oceanisphaera.</title>
        <authorList>
            <person name="Xu Z."/>
            <person name="Zhang X.Y."/>
            <person name="Su H.N."/>
            <person name="Yu Z.C."/>
            <person name="Liu C."/>
            <person name="Li H."/>
            <person name="Chen X.L."/>
            <person name="Song X.Y."/>
            <person name="Xie B.B."/>
            <person name="Qin Q.L."/>
            <person name="Zhou B.C."/>
            <person name="Shi M."/>
            <person name="Huang Y."/>
            <person name="Zhang Y.Z."/>
        </authorList>
    </citation>
    <scope>NUCLEOTIDE SEQUENCE [LARGE SCALE GENOMIC DNA]</scope>
    <source>
        <strain evidence="1 2">SM1222</strain>
    </source>
</reference>
<dbReference type="EMBL" id="CP021377">
    <property type="protein sequence ID" value="ART81456.1"/>
    <property type="molecule type" value="Genomic_DNA"/>
</dbReference>
<name>A0A1Y0D2L8_9GAMM</name>
<evidence type="ECO:0000313" key="2">
    <source>
        <dbReference type="Proteomes" id="UP000243937"/>
    </source>
</evidence>
<dbReference type="PANTHER" id="PTHR36529">
    <property type="entry name" value="SLL1095 PROTEIN"/>
    <property type="match status" value="1"/>
</dbReference>
<evidence type="ECO:0008006" key="3">
    <source>
        <dbReference type="Google" id="ProtNLM"/>
    </source>
</evidence>
<sequence>MSTRIIVFAKAPIAGLAKTRLAGSLGFERAAMLAQQMLASTLEACLTADIGPVELCMSPAADAPEWDGVLLPPQLILSSQGEGDLGSRMARAARRALSGHALPSYLLSGHTLSNYSLSNYALNNRALTNRAELAPQVQQQVLLVGTDCPQLSPELLRRAAQRLSMQDALLHPTWDGGYALLGLRQFNDCLFTDMPWSTSEVAALTQARLTQLGWRYTLAERLQDIDEPQDLFWLTASWASVLQTPVTEASHHA</sequence>
<organism evidence="1 2">
    <name type="scientific">Oceanisphaera profunda</name>
    <dbReference type="NCBI Taxonomy" id="1416627"/>
    <lineage>
        <taxon>Bacteria</taxon>
        <taxon>Pseudomonadati</taxon>
        <taxon>Pseudomonadota</taxon>
        <taxon>Gammaproteobacteria</taxon>
        <taxon>Aeromonadales</taxon>
        <taxon>Aeromonadaceae</taxon>
        <taxon>Oceanisphaera</taxon>
    </lineage>
</organism>
<dbReference type="OrthoDB" id="9798250at2"/>
<dbReference type="Proteomes" id="UP000243937">
    <property type="component" value="Chromosome"/>
</dbReference>
<dbReference type="RefSeq" id="WP_087034539.1">
    <property type="nucleotide sequence ID" value="NZ_CP021377.1"/>
</dbReference>
<dbReference type="SUPFAM" id="SSF53448">
    <property type="entry name" value="Nucleotide-diphospho-sugar transferases"/>
    <property type="match status" value="2"/>
</dbReference>
<accession>A0A1Y0D2L8</accession>
<dbReference type="InterPro" id="IPR018641">
    <property type="entry name" value="Trfase_1_rSAM/seldom-assoc"/>
</dbReference>
<proteinExistence type="predicted"/>
<dbReference type="AlphaFoldDB" id="A0A1Y0D2L8"/>
<dbReference type="InterPro" id="IPR029044">
    <property type="entry name" value="Nucleotide-diphossugar_trans"/>
</dbReference>
<dbReference type="PANTHER" id="PTHR36529:SF1">
    <property type="entry name" value="GLYCOSYLTRANSFERASE"/>
    <property type="match status" value="1"/>
</dbReference>
<protein>
    <recommendedName>
        <fullName evidence="3">Glycosyltransferase</fullName>
    </recommendedName>
</protein>
<keyword evidence="2" id="KW-1185">Reference proteome</keyword>
<dbReference type="KEGG" id="opf:CBP31_01410"/>